<dbReference type="PANTHER" id="PTHR13275:SF4">
    <property type="entry name" value="VACUOLAR PROTEIN SORTING-ASSOCIATED PROTEIN 72 HOMOLOG"/>
    <property type="match status" value="1"/>
</dbReference>
<dbReference type="GO" id="GO:0005634">
    <property type="term" value="C:nucleus"/>
    <property type="evidence" value="ECO:0007669"/>
    <property type="project" value="TreeGrafter"/>
</dbReference>
<evidence type="ECO:0000313" key="5">
    <source>
        <dbReference type="Proteomes" id="UP000094526"/>
    </source>
</evidence>
<accession>A0A1C1CD47</accession>
<dbReference type="EMBL" id="LGRB01000016">
    <property type="protein sequence ID" value="OCT46377.1"/>
    <property type="molecule type" value="Genomic_DNA"/>
</dbReference>
<dbReference type="OrthoDB" id="3942062at2759"/>
<keyword evidence="5" id="KW-1185">Reference proteome</keyword>
<feature type="compositionally biased region" description="Basic and acidic residues" evidence="2">
    <location>
        <begin position="165"/>
        <end position="174"/>
    </location>
</feature>
<evidence type="ECO:0000259" key="3">
    <source>
        <dbReference type="SMART" id="SM00993"/>
    </source>
</evidence>
<feature type="compositionally biased region" description="Acidic residues" evidence="2">
    <location>
        <begin position="69"/>
        <end position="97"/>
    </location>
</feature>
<dbReference type="Proteomes" id="UP000094526">
    <property type="component" value="Unassembled WGS sequence"/>
</dbReference>
<proteinExistence type="inferred from homology"/>
<feature type="compositionally biased region" description="Basic and acidic residues" evidence="2">
    <location>
        <begin position="287"/>
        <end position="297"/>
    </location>
</feature>
<dbReference type="Pfam" id="PF05764">
    <property type="entry name" value="YL1"/>
    <property type="match status" value="1"/>
</dbReference>
<comment type="caution">
    <text evidence="4">The sequence shown here is derived from an EMBL/GenBank/DDBJ whole genome shotgun (WGS) entry which is preliminary data.</text>
</comment>
<dbReference type="SMART" id="SM00993">
    <property type="entry name" value="YL1_C"/>
    <property type="match status" value="1"/>
</dbReference>
<feature type="domain" description="Vps72/YL1 C-terminal" evidence="3">
    <location>
        <begin position="616"/>
        <end position="645"/>
    </location>
</feature>
<feature type="compositionally biased region" description="Low complexity" evidence="2">
    <location>
        <begin position="526"/>
        <end position="540"/>
    </location>
</feature>
<gene>
    <name evidence="4" type="ORF">CLCR_01106</name>
</gene>
<dbReference type="AlphaFoldDB" id="A0A1C1CD47"/>
<feature type="compositionally biased region" description="Basic and acidic residues" evidence="2">
    <location>
        <begin position="426"/>
        <end position="437"/>
    </location>
</feature>
<dbReference type="Pfam" id="PF08265">
    <property type="entry name" value="YL1_C"/>
    <property type="match status" value="1"/>
</dbReference>
<dbReference type="InterPro" id="IPR013272">
    <property type="entry name" value="Vps72/YL1_C"/>
</dbReference>
<feature type="compositionally biased region" description="Acidic residues" evidence="2">
    <location>
        <begin position="17"/>
        <end position="27"/>
    </location>
</feature>
<feature type="compositionally biased region" description="Basic and acidic residues" evidence="2">
    <location>
        <begin position="185"/>
        <end position="228"/>
    </location>
</feature>
<organism evidence="4 5">
    <name type="scientific">Cladophialophora carrionii</name>
    <dbReference type="NCBI Taxonomy" id="86049"/>
    <lineage>
        <taxon>Eukaryota</taxon>
        <taxon>Fungi</taxon>
        <taxon>Dikarya</taxon>
        <taxon>Ascomycota</taxon>
        <taxon>Pezizomycotina</taxon>
        <taxon>Eurotiomycetes</taxon>
        <taxon>Chaetothyriomycetidae</taxon>
        <taxon>Chaetothyriales</taxon>
        <taxon>Herpotrichiellaceae</taxon>
        <taxon>Cladophialophora</taxon>
    </lineage>
</organism>
<dbReference type="PANTHER" id="PTHR13275">
    <property type="entry name" value="YL-1 PROTEIN TRANSCRIPTION FACTOR-LIKE 1"/>
    <property type="match status" value="1"/>
</dbReference>
<feature type="region of interest" description="Disordered" evidence="2">
    <location>
        <begin position="284"/>
        <end position="544"/>
    </location>
</feature>
<evidence type="ECO:0000256" key="2">
    <source>
        <dbReference type="SAM" id="MobiDB-lite"/>
    </source>
</evidence>
<feature type="compositionally biased region" description="Low complexity" evidence="2">
    <location>
        <begin position="148"/>
        <end position="158"/>
    </location>
</feature>
<dbReference type="VEuPathDB" id="FungiDB:CLCR_01106"/>
<feature type="compositionally biased region" description="Polar residues" evidence="2">
    <location>
        <begin position="478"/>
        <end position="487"/>
    </location>
</feature>
<feature type="region of interest" description="Disordered" evidence="2">
    <location>
        <begin position="1"/>
        <end position="228"/>
    </location>
</feature>
<sequence length="678" mass="74462">MADDETMDDTPQLSDTDASDDESEDVPVESLVAGRERRKTAGNRYDRDMVLEETGNADDPDEVTLLFADDQEEEDDEFRSDADDEDADMSSSDDEDQGPNAAAEDLEGEKELQNQAKQERAKKRKADLALTSVAGVRKKLKTDPTRRPAAAASSAPSKPSKKKERVTWVHDENSGRSSLRKQTIAHREETIARLKESEAQSKKLKALKEKRDRERAKDAPRELTQADRLAEAARVERQNAKSLNRWEAMERKRQEEQAAKLAALKDRKLEGPVISWLSQKAKWVQPDPRKIATKDAAEPAGPKKRGRKSKAELELIAAEKAAESTALLPVTPTTTSISAQPDPHAQGPAPEMVPTPAGGAGPSQPEVMPPTPDEPQESFLMGIHEYANLQADSNTSESKPVSPAPQQPDMERDTAMKEVTQPGIEKPLENAPDHVESQTETPSAAVQPAPRLDRVDSQIETPSAAVQPEPRLDRVDSQIESPSTAVQPESRLDRVESETEPPTAAVQPAPIQTISGEDAERVTIKTEAPTEQTQPATPTTLPAPAPLDPGQATPMPLVVEHVPEPQAPQVEEDSTRNLVILEKFDELSSDARQEYSFFYNKKATVRTGRAVKQSQELCLITALPVRYRDPSTGIAYANAAAYKKLQELKEHKYAWSSMLGCYVGREHGITARGVPEGF</sequence>
<dbReference type="InterPro" id="IPR046757">
    <property type="entry name" value="YL1_N"/>
</dbReference>
<reference evidence="5" key="1">
    <citation type="submission" date="2015-07" db="EMBL/GenBank/DDBJ databases">
        <authorList>
            <person name="Teixeira M.M."/>
            <person name="Souza R.C."/>
            <person name="Almeida L.G."/>
            <person name="Vicente V.A."/>
            <person name="de Hoog S."/>
            <person name="Bocca A.L."/>
            <person name="de Almeida S.R."/>
            <person name="Vasconcelos A.T."/>
            <person name="Felipe M.S."/>
        </authorList>
    </citation>
    <scope>NUCLEOTIDE SEQUENCE [LARGE SCALE GENOMIC DNA]</scope>
    <source>
        <strain evidence="5">KSF</strain>
    </source>
</reference>
<protein>
    <submittedName>
        <fullName evidence="4">Signal transducer</fullName>
    </submittedName>
</protein>
<comment type="similarity">
    <text evidence="1">Belongs to the VPS72/YL1 family.</text>
</comment>
<feature type="compositionally biased region" description="Polar residues" evidence="2">
    <location>
        <begin position="390"/>
        <end position="399"/>
    </location>
</feature>
<evidence type="ECO:0000313" key="4">
    <source>
        <dbReference type="EMBL" id="OCT46377.1"/>
    </source>
</evidence>
<evidence type="ECO:0000256" key="1">
    <source>
        <dbReference type="ARBA" id="ARBA00006832"/>
    </source>
</evidence>
<name>A0A1C1CD47_9EURO</name>
<dbReference type="VEuPathDB" id="FungiDB:G647_09154"/>
<dbReference type="STRING" id="86049.A0A1C1CD47"/>